<reference evidence="2 4" key="2">
    <citation type="submission" date="2018-12" db="EMBL/GenBank/DDBJ databases">
        <authorList>
            <consortium name="Pathogen Informatics"/>
        </authorList>
    </citation>
    <scope>NUCLEOTIDE SEQUENCE [LARGE SCALE GENOMIC DNA]</scope>
    <source>
        <strain evidence="2 4">NCTC13489</strain>
    </source>
</reference>
<evidence type="ECO:0000313" key="2">
    <source>
        <dbReference type="EMBL" id="VEH99225.1"/>
    </source>
</evidence>
<accession>A0A3S4UM43</accession>
<dbReference type="AlphaFoldDB" id="A0A3S4UM43"/>
<protein>
    <submittedName>
        <fullName evidence="2">Uncharacterized protein</fullName>
    </submittedName>
</protein>
<dbReference type="EMBL" id="LR134441">
    <property type="protein sequence ID" value="VEH99225.1"/>
    <property type="molecule type" value="Genomic_DNA"/>
</dbReference>
<dbReference type="EMBL" id="JPEP01000002">
    <property type="protein sequence ID" value="KEY18920.1"/>
    <property type="molecule type" value="Genomic_DNA"/>
</dbReference>
<dbReference type="Proteomes" id="UP000270036">
    <property type="component" value="Chromosome"/>
</dbReference>
<organism evidence="2 4">
    <name type="scientific">Kaistella antarctica</name>
    <dbReference type="NCBI Taxonomy" id="266748"/>
    <lineage>
        <taxon>Bacteria</taxon>
        <taxon>Pseudomonadati</taxon>
        <taxon>Bacteroidota</taxon>
        <taxon>Flavobacteriia</taxon>
        <taxon>Flavobacteriales</taxon>
        <taxon>Weeksellaceae</taxon>
        <taxon>Chryseobacterium group</taxon>
        <taxon>Kaistella</taxon>
    </lineage>
</organism>
<name>A0A3S4UM43_9FLAO</name>
<reference evidence="1 3" key="1">
    <citation type="submission" date="2014-07" db="EMBL/GenBank/DDBJ databases">
        <authorList>
            <person name="Pisani N.G."/>
            <person name="Newman J.D."/>
        </authorList>
    </citation>
    <scope>NUCLEOTIDE SEQUENCE [LARGE SCALE GENOMIC DNA]</scope>
    <source>
        <strain evidence="1 3">LMG 24720</strain>
    </source>
</reference>
<evidence type="ECO:0000313" key="4">
    <source>
        <dbReference type="Proteomes" id="UP000270036"/>
    </source>
</evidence>
<dbReference type="KEGG" id="cant:NCTC13489_01424"/>
<evidence type="ECO:0000313" key="3">
    <source>
        <dbReference type="Proteomes" id="UP000028349"/>
    </source>
</evidence>
<dbReference type="Proteomes" id="UP000028349">
    <property type="component" value="Unassembled WGS sequence"/>
</dbReference>
<keyword evidence="3" id="KW-1185">Reference proteome</keyword>
<proteinExistence type="predicted"/>
<dbReference type="STRING" id="266748.HY04_10690"/>
<dbReference type="OrthoDB" id="1454295at2"/>
<dbReference type="RefSeq" id="WP_034719584.1">
    <property type="nucleotide sequence ID" value="NZ_FOIX01000004.1"/>
</dbReference>
<evidence type="ECO:0000313" key="1">
    <source>
        <dbReference type="EMBL" id="KEY18920.1"/>
    </source>
</evidence>
<dbReference type="PROSITE" id="PS51257">
    <property type="entry name" value="PROKAR_LIPOPROTEIN"/>
    <property type="match status" value="1"/>
</dbReference>
<sequence length="201" mass="23613">MKKLIILLSVNLILSSCNQNKETMVSQSIEQNKNTPDSLQVNEEAFALHENETSMENPASIDPAKEWLEDLFKCTNGNKFCFYMETEERATTKRFYQFMVDSEEIYGASALSEEEMPLAKKKYKDKWAKIYKLRKDMEPWLFGRAQDDMENIKNVTIEKISDLKYRVFVDYGESYQTSNEVTLIKNKNSYLIDYCDTEYLD</sequence>
<gene>
    <name evidence="1" type="ORF">HY04_10690</name>
    <name evidence="2" type="ORF">NCTC13489_01424</name>
</gene>